<reference evidence="1 2" key="1">
    <citation type="journal article" date="2003" name="PLoS Biol.">
        <title>The genome sequence of Caenorhabditis briggsae: a platform for comparative genomics.</title>
        <authorList>
            <person name="Stein L.D."/>
            <person name="Bao Z."/>
            <person name="Blasiar D."/>
            <person name="Blumenthal T."/>
            <person name="Brent M.R."/>
            <person name="Chen N."/>
            <person name="Chinwalla A."/>
            <person name="Clarke L."/>
            <person name="Clee C."/>
            <person name="Coghlan A."/>
            <person name="Coulson A."/>
            <person name="D'Eustachio P."/>
            <person name="Fitch D.H."/>
            <person name="Fulton L.A."/>
            <person name="Fulton R.E."/>
            <person name="Griffiths-Jones S."/>
            <person name="Harris T.W."/>
            <person name="Hillier L.W."/>
            <person name="Kamath R."/>
            <person name="Kuwabara P.E."/>
            <person name="Mardis E.R."/>
            <person name="Marra M.A."/>
            <person name="Miner T.L."/>
            <person name="Minx P."/>
            <person name="Mullikin J.C."/>
            <person name="Plumb R.W."/>
            <person name="Rogers J."/>
            <person name="Schein J.E."/>
            <person name="Sohrmann M."/>
            <person name="Spieth J."/>
            <person name="Stajich J.E."/>
            <person name="Wei C."/>
            <person name="Willey D."/>
            <person name="Wilson R.K."/>
            <person name="Durbin R."/>
            <person name="Waterston R.H."/>
        </authorList>
    </citation>
    <scope>NUCLEOTIDE SEQUENCE [LARGE SCALE GENOMIC DNA]</scope>
    <source>
        <strain evidence="1 2">AF16</strain>
    </source>
</reference>
<dbReference type="AlphaFoldDB" id="A8WZN0"/>
<dbReference type="InParanoid" id="A8WZN0"/>
<dbReference type="Proteomes" id="UP000008549">
    <property type="component" value="Unassembled WGS sequence"/>
</dbReference>
<evidence type="ECO:0000313" key="3">
    <source>
        <dbReference type="WormBase" id="CBG05347"/>
    </source>
</evidence>
<name>A8WZN0_CAEBR</name>
<dbReference type="HOGENOM" id="CLU_485923_0_0_1"/>
<protein>
    <submittedName>
        <fullName evidence="1">Protein CBG05347</fullName>
    </submittedName>
</protein>
<dbReference type="GeneID" id="68916506"/>
<dbReference type="KEGG" id="cbr:CBG_05347"/>
<dbReference type="STRING" id="6238.A8WZN0"/>
<keyword evidence="2" id="KW-1185">Reference proteome</keyword>
<accession>A8WZN0</accession>
<dbReference type="RefSeq" id="XP_045092907.1">
    <property type="nucleotide sequence ID" value="XM_045240430.1"/>
</dbReference>
<proteinExistence type="predicted"/>
<organism evidence="1 2">
    <name type="scientific">Caenorhabditis briggsae</name>
    <dbReference type="NCBI Taxonomy" id="6238"/>
    <lineage>
        <taxon>Eukaryota</taxon>
        <taxon>Metazoa</taxon>
        <taxon>Ecdysozoa</taxon>
        <taxon>Nematoda</taxon>
        <taxon>Chromadorea</taxon>
        <taxon>Rhabditida</taxon>
        <taxon>Rhabditina</taxon>
        <taxon>Rhabditomorpha</taxon>
        <taxon>Rhabditoidea</taxon>
        <taxon>Rhabditidae</taxon>
        <taxon>Peloderinae</taxon>
        <taxon>Caenorhabditis</taxon>
    </lineage>
</organism>
<sequence length="262" mass="31624">MKIYECLKQTHPFDIHLRRKEIEEKLKERIIHYRNSKCFEYQIMEYVMETLSNCKMDLITGDCLYLYSDTSLSEKKLRALEQQYLRMVESCKDWIGNSERECVLTMEELKMNPVKLCDESWYDHFVTYMNRQALLRNNDRPSNIPEIKIEELISQMYDEECFVYKLFSDFQGPVEWDPLTTKIFIKMRLNNLDNLSTISVEEREQFKEFYTFLLATKSSIVDFDIFQMFGRVSTQDLSKFKTEPYVENSLFILFFNYPHPQV</sequence>
<reference evidence="1 2" key="2">
    <citation type="journal article" date="2011" name="PLoS Genet.">
        <title>Caenorhabditis briggsae recombinant inbred line genotypes reveal inter-strain incompatibility and the evolution of recombination.</title>
        <authorList>
            <person name="Ross J.A."/>
            <person name="Koboldt D.C."/>
            <person name="Staisch J.E."/>
            <person name="Chamberlin H.M."/>
            <person name="Gupta B.P."/>
            <person name="Miller R.D."/>
            <person name="Baird S.E."/>
            <person name="Haag E.S."/>
        </authorList>
    </citation>
    <scope>NUCLEOTIDE SEQUENCE [LARGE SCALE GENOMIC DNA]</scope>
    <source>
        <strain evidence="1 2">AF16</strain>
    </source>
</reference>
<dbReference type="EMBL" id="HE601042">
    <property type="protein sequence ID" value="CAP25840.2"/>
    <property type="molecule type" value="Genomic_DNA"/>
</dbReference>
<gene>
    <name evidence="1 3" type="ORF">CBG05347</name>
    <name evidence="1" type="ORF">CBG_05347</name>
</gene>
<dbReference type="WormBase" id="CBG05347">
    <property type="protein sequence ID" value="CBP35138"/>
    <property type="gene ID" value="WBGene00027810"/>
</dbReference>
<evidence type="ECO:0000313" key="1">
    <source>
        <dbReference type="EMBL" id="CAP25840.2"/>
    </source>
</evidence>
<evidence type="ECO:0000313" key="2">
    <source>
        <dbReference type="Proteomes" id="UP000008549"/>
    </source>
</evidence>
<dbReference type="CTD" id="68916506"/>